<dbReference type="EMBL" id="JAYFUL010000033">
    <property type="protein sequence ID" value="MEA5259629.1"/>
    <property type="molecule type" value="Genomic_DNA"/>
</dbReference>
<organism evidence="1 2">
    <name type="scientific">Arcicella aquatica</name>
    <dbReference type="NCBI Taxonomy" id="217141"/>
    <lineage>
        <taxon>Bacteria</taxon>
        <taxon>Pseudomonadati</taxon>
        <taxon>Bacteroidota</taxon>
        <taxon>Cytophagia</taxon>
        <taxon>Cytophagales</taxon>
        <taxon>Flectobacillaceae</taxon>
        <taxon>Arcicella</taxon>
    </lineage>
</organism>
<evidence type="ECO:0008006" key="3">
    <source>
        <dbReference type="Google" id="ProtNLM"/>
    </source>
</evidence>
<keyword evidence="2" id="KW-1185">Reference proteome</keyword>
<name>A0ABU5QSB4_9BACT</name>
<proteinExistence type="predicted"/>
<comment type="caution">
    <text evidence="1">The sequence shown here is derived from an EMBL/GenBank/DDBJ whole genome shotgun (WGS) entry which is preliminary data.</text>
</comment>
<gene>
    <name evidence="1" type="ORF">VB264_17670</name>
</gene>
<sequence length="242" mass="27954">MAQNKVEGICGICGQFGQLTFEHVPPKAAFNKGKFVIIPSEKSIQLGLNEEFKGPVFQGGIGLHSLCAKCNNATGRWYGNDYVRFAYQAALILQRSKFKPTLFYPFHLSPIKVLKQVVSMFLSINHDVPFREDHPELVKFVLDRNDKYLNPKYRICMYYNYEGINRYLPFTVVMNVEGISKPVQMCEISYPPFGFVFTFDSSPLLDEKLFDISFFSRYDFNYSTRCFLLNIDNEIVVFESTE</sequence>
<evidence type="ECO:0000313" key="2">
    <source>
        <dbReference type="Proteomes" id="UP001304671"/>
    </source>
</evidence>
<dbReference type="Proteomes" id="UP001304671">
    <property type="component" value="Unassembled WGS sequence"/>
</dbReference>
<evidence type="ECO:0000313" key="1">
    <source>
        <dbReference type="EMBL" id="MEA5259629.1"/>
    </source>
</evidence>
<protein>
    <recommendedName>
        <fullName evidence="3">HNH endonuclease</fullName>
    </recommendedName>
</protein>
<dbReference type="RefSeq" id="WP_323251415.1">
    <property type="nucleotide sequence ID" value="NZ_JAYFUL010000033.1"/>
</dbReference>
<reference evidence="1 2" key="1">
    <citation type="submission" date="2023-12" db="EMBL/GenBank/DDBJ databases">
        <title>Novel species of the genus Arcicella isolated from rivers.</title>
        <authorList>
            <person name="Lu H."/>
        </authorList>
    </citation>
    <scope>NUCLEOTIDE SEQUENCE [LARGE SCALE GENOMIC DNA]</scope>
    <source>
        <strain evidence="1 2">LMG 21963</strain>
    </source>
</reference>
<accession>A0ABU5QSB4</accession>